<evidence type="ECO:0000256" key="2">
    <source>
        <dbReference type="ARBA" id="ARBA00022801"/>
    </source>
</evidence>
<name>A0A3S2Y6G7_9PROT</name>
<comment type="function">
    <text evidence="3">Probably deamidates glutamine residues to glutamate on methyl-accepting chemotaxis receptors (MCPs), playing an important role in chemotaxis.</text>
</comment>
<comment type="similarity">
    <text evidence="3">Belongs to the CheD family.</text>
</comment>
<reference evidence="5" key="1">
    <citation type="submission" date="2019-01" db="EMBL/GenBank/DDBJ databases">
        <title>Gri0909 isolated from a small marine red alga.</title>
        <authorList>
            <person name="Kim J."/>
            <person name="Jeong S.E."/>
            <person name="Jeon C.O."/>
        </authorList>
    </citation>
    <scope>NUCLEOTIDE SEQUENCE [LARGE SCALE GENOMIC DNA]</scope>
    <source>
        <strain evidence="5">Gri0909</strain>
    </source>
</reference>
<proteinExistence type="inferred from homology"/>
<dbReference type="SUPFAM" id="SSF64438">
    <property type="entry name" value="CNF1/YfiH-like putative cysteine hydrolases"/>
    <property type="match status" value="1"/>
</dbReference>
<comment type="catalytic activity">
    <reaction evidence="3">
        <text>L-glutaminyl-[protein] + H2O = L-glutamyl-[protein] + NH4(+)</text>
        <dbReference type="Rhea" id="RHEA:16441"/>
        <dbReference type="Rhea" id="RHEA-COMP:10207"/>
        <dbReference type="Rhea" id="RHEA-COMP:10208"/>
        <dbReference type="ChEBI" id="CHEBI:15377"/>
        <dbReference type="ChEBI" id="CHEBI:28938"/>
        <dbReference type="ChEBI" id="CHEBI:29973"/>
        <dbReference type="ChEBI" id="CHEBI:30011"/>
        <dbReference type="EC" id="3.5.1.44"/>
    </reaction>
</comment>
<dbReference type="Pfam" id="PF03975">
    <property type="entry name" value="CheD"/>
    <property type="match status" value="1"/>
</dbReference>
<dbReference type="HAMAP" id="MF_01440">
    <property type="entry name" value="CheD"/>
    <property type="match status" value="1"/>
</dbReference>
<dbReference type="EMBL" id="SADE01000001">
    <property type="protein sequence ID" value="RVU39680.1"/>
    <property type="molecule type" value="Genomic_DNA"/>
</dbReference>
<evidence type="ECO:0000313" key="5">
    <source>
        <dbReference type="Proteomes" id="UP000287447"/>
    </source>
</evidence>
<dbReference type="Proteomes" id="UP000287447">
    <property type="component" value="Unassembled WGS sequence"/>
</dbReference>
<evidence type="ECO:0000256" key="1">
    <source>
        <dbReference type="ARBA" id="ARBA00022500"/>
    </source>
</evidence>
<keyword evidence="1 3" id="KW-0145">Chemotaxis</keyword>
<dbReference type="GO" id="GO:0006935">
    <property type="term" value="P:chemotaxis"/>
    <property type="evidence" value="ECO:0007669"/>
    <property type="project" value="UniProtKB-UniRule"/>
</dbReference>
<protein>
    <recommendedName>
        <fullName evidence="3">Probable chemoreceptor glutamine deamidase CheD</fullName>
        <ecNumber evidence="3">3.5.1.44</ecNumber>
    </recommendedName>
</protein>
<keyword evidence="4" id="KW-0675">Receptor</keyword>
<dbReference type="Gene3D" id="3.30.1330.200">
    <property type="match status" value="1"/>
</dbReference>
<organism evidence="4 5">
    <name type="scientific">Hwanghaeella grinnelliae</name>
    <dbReference type="NCBI Taxonomy" id="2500179"/>
    <lineage>
        <taxon>Bacteria</taxon>
        <taxon>Pseudomonadati</taxon>
        <taxon>Pseudomonadota</taxon>
        <taxon>Alphaproteobacteria</taxon>
        <taxon>Rhodospirillales</taxon>
        <taxon>Rhodospirillaceae</taxon>
        <taxon>Hwanghaeella</taxon>
    </lineage>
</organism>
<accession>A0A3S2Y6G7</accession>
<sequence length="202" mass="22847">MDDDGTKRFFQDRETGRRIVKVFQGEWYVSCIDEIISTILGSCISACIRDPLTKVGGINHFLLPYGDMEQDSAKKTRDAGLPTRYGNFAMEQLINEILKRGGDRKRLEVKVFGGGNVLAGGMDIGHKNADFIEDYLSNEGLKVVSKSLRGVHPRMIRYFPESGKVMVRTVDPTRAQTIAQQEYKKRIRIAEKQPEGDIELFD</sequence>
<dbReference type="PANTHER" id="PTHR35147:SF2">
    <property type="entry name" value="CHEMORECEPTOR GLUTAMINE DEAMIDASE CHED-RELATED"/>
    <property type="match status" value="1"/>
</dbReference>
<dbReference type="InterPro" id="IPR038592">
    <property type="entry name" value="CheD-like_sf"/>
</dbReference>
<keyword evidence="2 3" id="KW-0378">Hydrolase</keyword>
<gene>
    <name evidence="3" type="primary">cheD</name>
    <name evidence="4" type="ORF">EOI86_00170</name>
</gene>
<dbReference type="InterPro" id="IPR011324">
    <property type="entry name" value="Cytotoxic_necrot_fac-like_cat"/>
</dbReference>
<comment type="caution">
    <text evidence="4">The sequence shown here is derived from an EMBL/GenBank/DDBJ whole genome shotgun (WGS) entry which is preliminary data.</text>
</comment>
<dbReference type="EC" id="3.5.1.44" evidence="3"/>
<dbReference type="OrthoDB" id="9807202at2"/>
<dbReference type="AlphaFoldDB" id="A0A3S2Y6G7"/>
<evidence type="ECO:0000313" key="4">
    <source>
        <dbReference type="EMBL" id="RVU39680.1"/>
    </source>
</evidence>
<dbReference type="InterPro" id="IPR005659">
    <property type="entry name" value="Chemorcpt_Glu_NH3ase_CheD"/>
</dbReference>
<keyword evidence="5" id="KW-1185">Reference proteome</keyword>
<dbReference type="PANTHER" id="PTHR35147">
    <property type="entry name" value="CHEMORECEPTOR GLUTAMINE DEAMIDASE CHED-RELATED"/>
    <property type="match status" value="1"/>
</dbReference>
<evidence type="ECO:0000256" key="3">
    <source>
        <dbReference type="HAMAP-Rule" id="MF_01440"/>
    </source>
</evidence>
<dbReference type="GO" id="GO:0050568">
    <property type="term" value="F:protein-glutamine glutaminase activity"/>
    <property type="evidence" value="ECO:0007669"/>
    <property type="project" value="UniProtKB-UniRule"/>
</dbReference>
<dbReference type="CDD" id="cd16352">
    <property type="entry name" value="CheD"/>
    <property type="match status" value="1"/>
</dbReference>